<keyword evidence="2" id="KW-1185">Reference proteome</keyword>
<dbReference type="EMBL" id="AP025739">
    <property type="protein sequence ID" value="BDI28233.1"/>
    <property type="molecule type" value="Genomic_DNA"/>
</dbReference>
<proteinExistence type="predicted"/>
<accession>A0A402CS26</accession>
<protein>
    <submittedName>
        <fullName evidence="1">Uncharacterized protein</fullName>
    </submittedName>
</protein>
<evidence type="ECO:0000313" key="2">
    <source>
        <dbReference type="Proteomes" id="UP000287394"/>
    </source>
</evidence>
<dbReference type="PROSITE" id="PS51257">
    <property type="entry name" value="PROKAR_LIPOPROTEIN"/>
    <property type="match status" value="1"/>
</dbReference>
<gene>
    <name evidence="1" type="ORF">CCAX7_002840</name>
</gene>
<dbReference type="AlphaFoldDB" id="A0A402CS26"/>
<evidence type="ECO:0000313" key="1">
    <source>
        <dbReference type="EMBL" id="BDI28233.1"/>
    </source>
</evidence>
<name>A0A402CS26_9BACT</name>
<dbReference type="Proteomes" id="UP000287394">
    <property type="component" value="Chromosome"/>
</dbReference>
<organism evidence="1 2">
    <name type="scientific">Capsulimonas corticalis</name>
    <dbReference type="NCBI Taxonomy" id="2219043"/>
    <lineage>
        <taxon>Bacteria</taxon>
        <taxon>Bacillati</taxon>
        <taxon>Armatimonadota</taxon>
        <taxon>Armatimonadia</taxon>
        <taxon>Capsulimonadales</taxon>
        <taxon>Capsulimonadaceae</taxon>
        <taxon>Capsulimonas</taxon>
    </lineage>
</organism>
<dbReference type="RefSeq" id="WP_125205848.1">
    <property type="nucleotide sequence ID" value="NZ_AP025739.1"/>
</dbReference>
<dbReference type="KEGG" id="ccot:CCAX7_002840"/>
<reference evidence="1 2" key="1">
    <citation type="journal article" date="2019" name="Int. J. Syst. Evol. Microbiol.">
        <title>Capsulimonas corticalis gen. nov., sp. nov., an aerobic capsulated bacterium, of a novel bacterial order, Capsulimonadales ord. nov., of the class Armatimonadia of the phylum Armatimonadetes.</title>
        <authorList>
            <person name="Li J."/>
            <person name="Kudo C."/>
            <person name="Tonouchi A."/>
        </authorList>
    </citation>
    <scope>NUCLEOTIDE SEQUENCE [LARGE SCALE GENOMIC DNA]</scope>
    <source>
        <strain evidence="1 2">AX-7</strain>
    </source>
</reference>
<sequence length="79" mass="8119">MSGIKHLASAALAIAAIGITALSSGCSYSGDTSGYQAEQKRSKAEIMQAIDQVNADTKMPAGVKQTALAQLNKELADAH</sequence>